<evidence type="ECO:0000313" key="2">
    <source>
        <dbReference type="Proteomes" id="UP000729402"/>
    </source>
</evidence>
<dbReference type="Proteomes" id="UP000729402">
    <property type="component" value="Unassembled WGS sequence"/>
</dbReference>
<evidence type="ECO:0000313" key="1">
    <source>
        <dbReference type="EMBL" id="KAG8051818.1"/>
    </source>
</evidence>
<protein>
    <submittedName>
        <fullName evidence="1">Uncharacterized protein</fullName>
    </submittedName>
</protein>
<name>A0A8J5RV11_ZIZPA</name>
<proteinExistence type="predicted"/>
<dbReference type="EMBL" id="JAAALK010000288">
    <property type="protein sequence ID" value="KAG8051818.1"/>
    <property type="molecule type" value="Genomic_DNA"/>
</dbReference>
<reference evidence="1" key="2">
    <citation type="submission" date="2021-02" db="EMBL/GenBank/DDBJ databases">
        <authorList>
            <person name="Kimball J.A."/>
            <person name="Haas M.W."/>
            <person name="Macchietto M."/>
            <person name="Kono T."/>
            <person name="Duquette J."/>
            <person name="Shao M."/>
        </authorList>
    </citation>
    <scope>NUCLEOTIDE SEQUENCE</scope>
    <source>
        <tissue evidence="1">Fresh leaf tissue</tissue>
    </source>
</reference>
<organism evidence="1 2">
    <name type="scientific">Zizania palustris</name>
    <name type="common">Northern wild rice</name>
    <dbReference type="NCBI Taxonomy" id="103762"/>
    <lineage>
        <taxon>Eukaryota</taxon>
        <taxon>Viridiplantae</taxon>
        <taxon>Streptophyta</taxon>
        <taxon>Embryophyta</taxon>
        <taxon>Tracheophyta</taxon>
        <taxon>Spermatophyta</taxon>
        <taxon>Magnoliopsida</taxon>
        <taxon>Liliopsida</taxon>
        <taxon>Poales</taxon>
        <taxon>Poaceae</taxon>
        <taxon>BOP clade</taxon>
        <taxon>Oryzoideae</taxon>
        <taxon>Oryzeae</taxon>
        <taxon>Zizaniinae</taxon>
        <taxon>Zizania</taxon>
    </lineage>
</organism>
<accession>A0A8J5RV11</accession>
<dbReference type="AlphaFoldDB" id="A0A8J5RV11"/>
<comment type="caution">
    <text evidence="1">The sequence shown here is derived from an EMBL/GenBank/DDBJ whole genome shotgun (WGS) entry which is preliminary data.</text>
</comment>
<gene>
    <name evidence="1" type="ORF">GUJ93_ZPchr0001g32951</name>
</gene>
<keyword evidence="2" id="KW-1185">Reference proteome</keyword>
<sequence>MQGRAIIAAGLHPPGGVAQRSQDLEEVLLHSTEGDAHAADARFRVADGVADRVAGVGVTGGSGGRRRGVGLAIRNSRCLQVDPLAAHV</sequence>
<reference evidence="1" key="1">
    <citation type="journal article" date="2021" name="bioRxiv">
        <title>Whole Genome Assembly and Annotation of Northern Wild Rice, Zizania palustris L., Supports a Whole Genome Duplication in the Zizania Genus.</title>
        <authorList>
            <person name="Haas M."/>
            <person name="Kono T."/>
            <person name="Macchietto M."/>
            <person name="Millas R."/>
            <person name="McGilp L."/>
            <person name="Shao M."/>
            <person name="Duquette J."/>
            <person name="Hirsch C.N."/>
            <person name="Kimball J."/>
        </authorList>
    </citation>
    <scope>NUCLEOTIDE SEQUENCE</scope>
    <source>
        <tissue evidence="1">Fresh leaf tissue</tissue>
    </source>
</reference>